<dbReference type="GO" id="GO:0032259">
    <property type="term" value="P:methylation"/>
    <property type="evidence" value="ECO:0007669"/>
    <property type="project" value="UniProtKB-KW"/>
</dbReference>
<dbReference type="Pfam" id="PF00891">
    <property type="entry name" value="Methyltransf_2"/>
    <property type="match status" value="1"/>
</dbReference>
<dbReference type="PANTHER" id="PTHR43712">
    <property type="entry name" value="PUTATIVE (AFU_ORTHOLOGUE AFUA_4G14580)-RELATED"/>
    <property type="match status" value="1"/>
</dbReference>
<dbReference type="OMA" id="DFRCLAN"/>
<dbReference type="PANTHER" id="PTHR43712:SF2">
    <property type="entry name" value="O-METHYLTRANSFERASE CICE"/>
    <property type="match status" value="1"/>
</dbReference>
<gene>
    <name evidence="5" type="ORF">SCHCODRAFT_78680</name>
</gene>
<name>D8QE34_SCHCM</name>
<dbReference type="AlphaFoldDB" id="D8QE34"/>
<dbReference type="InterPro" id="IPR022657">
    <property type="entry name" value="De-COase2_CS"/>
</dbReference>
<proteinExistence type="predicted"/>
<dbReference type="SUPFAM" id="SSF53335">
    <property type="entry name" value="S-adenosyl-L-methionine-dependent methyltransferases"/>
    <property type="match status" value="1"/>
</dbReference>
<dbReference type="CDD" id="cd02440">
    <property type="entry name" value="AdoMet_MTases"/>
    <property type="match status" value="1"/>
</dbReference>
<sequence length="220" mass="23505">MTGSAASQRPDAIVKGFDFSKLAPGSKVVDVGGGMGHIVMSVAKKYPELVAVVEDRPAVVEQAKDFWSKQLPNARVEFVEQDFFKPQAIKGAGAYILCHILHNWGQTQAVKILRNLRDAAGSETRLIVGEQIAPYACSEQPPAASDIKGSDTLLPPIDPLLAPARAELPSAGDMVMYLDLNGEERTLGGFADLLLAGGWKVVEVRHLGGNLDAHIVAEPV</sequence>
<dbReference type="EMBL" id="GL377310">
    <property type="protein sequence ID" value="EFI94093.1"/>
    <property type="molecule type" value="Genomic_DNA"/>
</dbReference>
<keyword evidence="3" id="KW-0949">S-adenosyl-L-methionine</keyword>
<dbReference type="PROSITE" id="PS00879">
    <property type="entry name" value="ODR_DC_2_2"/>
    <property type="match status" value="1"/>
</dbReference>
<dbReference type="GO" id="GO:0008171">
    <property type="term" value="F:O-methyltransferase activity"/>
    <property type="evidence" value="ECO:0007669"/>
    <property type="project" value="InterPro"/>
</dbReference>
<keyword evidence="6" id="KW-1185">Reference proteome</keyword>
<keyword evidence="2" id="KW-0808">Transferase</keyword>
<evidence type="ECO:0000313" key="6">
    <source>
        <dbReference type="Proteomes" id="UP000007431"/>
    </source>
</evidence>
<dbReference type="eggNOG" id="KOG3178">
    <property type="taxonomic scope" value="Eukaryota"/>
</dbReference>
<evidence type="ECO:0000313" key="5">
    <source>
        <dbReference type="EMBL" id="EFI94093.1"/>
    </source>
</evidence>
<dbReference type="Gene3D" id="3.40.50.150">
    <property type="entry name" value="Vaccinia Virus protein VP39"/>
    <property type="match status" value="1"/>
</dbReference>
<evidence type="ECO:0000256" key="1">
    <source>
        <dbReference type="ARBA" id="ARBA00022603"/>
    </source>
</evidence>
<protein>
    <recommendedName>
        <fullName evidence="4">O-methyltransferase C-terminal domain-containing protein</fullName>
    </recommendedName>
</protein>
<dbReference type="STRING" id="578458.D8QE34"/>
<feature type="domain" description="O-methyltransferase C-terminal" evidence="4">
    <location>
        <begin position="13"/>
        <end position="138"/>
    </location>
</feature>
<dbReference type="InterPro" id="IPR016461">
    <property type="entry name" value="COMT-like"/>
</dbReference>
<evidence type="ECO:0000256" key="3">
    <source>
        <dbReference type="ARBA" id="ARBA00022691"/>
    </source>
</evidence>
<evidence type="ECO:0000256" key="2">
    <source>
        <dbReference type="ARBA" id="ARBA00022679"/>
    </source>
</evidence>
<dbReference type="HOGENOM" id="CLU_005533_6_1_1"/>
<organism evidence="6">
    <name type="scientific">Schizophyllum commune (strain H4-8 / FGSC 9210)</name>
    <name type="common">Split gill fungus</name>
    <dbReference type="NCBI Taxonomy" id="578458"/>
    <lineage>
        <taxon>Eukaryota</taxon>
        <taxon>Fungi</taxon>
        <taxon>Dikarya</taxon>
        <taxon>Basidiomycota</taxon>
        <taxon>Agaricomycotina</taxon>
        <taxon>Agaricomycetes</taxon>
        <taxon>Agaricomycetidae</taxon>
        <taxon>Agaricales</taxon>
        <taxon>Schizophyllaceae</taxon>
        <taxon>Schizophyllum</taxon>
    </lineage>
</organism>
<reference evidence="5 6" key="1">
    <citation type="journal article" date="2010" name="Nat. Biotechnol.">
        <title>Genome sequence of the model mushroom Schizophyllum commune.</title>
        <authorList>
            <person name="Ohm R.A."/>
            <person name="de Jong J.F."/>
            <person name="Lugones L.G."/>
            <person name="Aerts A."/>
            <person name="Kothe E."/>
            <person name="Stajich J.E."/>
            <person name="de Vries R.P."/>
            <person name="Record E."/>
            <person name="Levasseur A."/>
            <person name="Baker S.E."/>
            <person name="Bartholomew K.A."/>
            <person name="Coutinho P.M."/>
            <person name="Erdmann S."/>
            <person name="Fowler T.J."/>
            <person name="Gathman A.C."/>
            <person name="Lombard V."/>
            <person name="Henrissat B."/>
            <person name="Knabe N."/>
            <person name="Kuees U."/>
            <person name="Lilly W.W."/>
            <person name="Lindquist E."/>
            <person name="Lucas S."/>
            <person name="Magnuson J.K."/>
            <person name="Piumi F."/>
            <person name="Raudaskoski M."/>
            <person name="Salamov A."/>
            <person name="Schmutz J."/>
            <person name="Schwarze F.W.M.R."/>
            <person name="vanKuyk P.A."/>
            <person name="Horton J.S."/>
            <person name="Grigoriev I.V."/>
            <person name="Woesten H.A.B."/>
        </authorList>
    </citation>
    <scope>NUCLEOTIDE SEQUENCE [LARGE SCALE GENOMIC DNA]</scope>
    <source>
        <strain evidence="6">H4-8 / FGSC 9210</strain>
    </source>
</reference>
<dbReference type="Proteomes" id="UP000007431">
    <property type="component" value="Unassembled WGS sequence"/>
</dbReference>
<dbReference type="InterPro" id="IPR029063">
    <property type="entry name" value="SAM-dependent_MTases_sf"/>
</dbReference>
<dbReference type="InterPro" id="IPR001077">
    <property type="entry name" value="COMT_C"/>
</dbReference>
<dbReference type="PROSITE" id="PS51683">
    <property type="entry name" value="SAM_OMT_II"/>
    <property type="match status" value="1"/>
</dbReference>
<accession>D8QE34</accession>
<keyword evidence="1" id="KW-0489">Methyltransferase</keyword>
<dbReference type="VEuPathDB" id="FungiDB:SCHCODRAFT_02055308"/>
<evidence type="ECO:0000259" key="4">
    <source>
        <dbReference type="Pfam" id="PF00891"/>
    </source>
</evidence>
<dbReference type="InParanoid" id="D8QE34"/>